<evidence type="ECO:0000313" key="3">
    <source>
        <dbReference type="Proteomes" id="UP000248021"/>
    </source>
</evidence>
<proteinExistence type="predicted"/>
<dbReference type="InterPro" id="IPR025296">
    <property type="entry name" value="DUF4158"/>
</dbReference>
<sequence length="50" mass="5663">MPGRISMTKKQREALLALPETEAEILHHHTLSPQELDAVNQCRTPETRLA</sequence>
<dbReference type="Pfam" id="PF13700">
    <property type="entry name" value="DUF4158"/>
    <property type="match status" value="1"/>
</dbReference>
<evidence type="ECO:0000313" key="2">
    <source>
        <dbReference type="EMBL" id="PXW50279.1"/>
    </source>
</evidence>
<accession>A0A2V3TRG4</accession>
<dbReference type="EMBL" id="QJJK01000029">
    <property type="protein sequence ID" value="PXW50279.1"/>
    <property type="molecule type" value="Genomic_DNA"/>
</dbReference>
<name>A0A2V3TRG4_9HYPH</name>
<dbReference type="AlphaFoldDB" id="A0A2V3TRG4"/>
<organism evidence="2 3">
    <name type="scientific">Chelatococcus asaccharovorans</name>
    <dbReference type="NCBI Taxonomy" id="28210"/>
    <lineage>
        <taxon>Bacteria</taxon>
        <taxon>Pseudomonadati</taxon>
        <taxon>Pseudomonadota</taxon>
        <taxon>Alphaproteobacteria</taxon>
        <taxon>Hyphomicrobiales</taxon>
        <taxon>Chelatococcaceae</taxon>
        <taxon>Chelatococcus</taxon>
    </lineage>
</organism>
<reference evidence="2 3" key="1">
    <citation type="submission" date="2018-05" db="EMBL/GenBank/DDBJ databases">
        <title>Genomic Encyclopedia of Type Strains, Phase IV (KMG-IV): sequencing the most valuable type-strain genomes for metagenomic binning, comparative biology and taxonomic classification.</title>
        <authorList>
            <person name="Goeker M."/>
        </authorList>
    </citation>
    <scope>NUCLEOTIDE SEQUENCE [LARGE SCALE GENOMIC DNA]</scope>
    <source>
        <strain evidence="2 3">DSM 6462</strain>
    </source>
</reference>
<evidence type="ECO:0000259" key="1">
    <source>
        <dbReference type="Pfam" id="PF13700"/>
    </source>
</evidence>
<protein>
    <submittedName>
        <fullName evidence="2">Uncharacterized protein DUF4158</fullName>
    </submittedName>
</protein>
<feature type="domain" description="DUF4158" evidence="1">
    <location>
        <begin position="7"/>
        <end position="49"/>
    </location>
</feature>
<keyword evidence="3" id="KW-1185">Reference proteome</keyword>
<gene>
    <name evidence="2" type="ORF">C7450_1298</name>
</gene>
<comment type="caution">
    <text evidence="2">The sequence shown here is derived from an EMBL/GenBank/DDBJ whole genome shotgun (WGS) entry which is preliminary data.</text>
</comment>
<dbReference type="Proteomes" id="UP000248021">
    <property type="component" value="Unassembled WGS sequence"/>
</dbReference>